<evidence type="ECO:0000256" key="3">
    <source>
        <dbReference type="ARBA" id="ARBA00012752"/>
    </source>
</evidence>
<dbReference type="InterPro" id="IPR050843">
    <property type="entry name" value="Glycosyl_Hydrlase_38"/>
</dbReference>
<proteinExistence type="evidence at transcript level"/>
<dbReference type="InterPro" id="IPR013780">
    <property type="entry name" value="Glyco_hydro_b"/>
</dbReference>
<dbReference type="InterPro" id="IPR037094">
    <property type="entry name" value="Glyco_hydro_38_cen_sf"/>
</dbReference>
<dbReference type="FunFam" id="3.20.110.10:FF:000001">
    <property type="entry name" value="Alpha-mannosidase"/>
    <property type="match status" value="1"/>
</dbReference>
<dbReference type="GO" id="GO:0046872">
    <property type="term" value="F:metal ion binding"/>
    <property type="evidence" value="ECO:0007669"/>
    <property type="project" value="UniProtKB-KW"/>
</dbReference>
<name>A0A191UR66_NILLU</name>
<sequence>MLVVSALVCLLVFDFNFSKKLVSAQDDCGYVGCHPTRKGKLNVHLVAHTHDDVGWLKTVDQYYYGSNKVHSPFGVQYILDSVISELLKKKDRRFVYVESSFLWRWWTEQDEDLREEVQTLVREGRLQLLHGGWCMSDEATPHYSALIDQMTLGLKFLNDTFGECALPRVAWQIDPFGHSSEVALQFAQMGYDGLFFGRLDYQDYAQRKYTKNMETVWRPDTKLGEMGDLFTGVLYNLYMPPDGFCFDTYCSDEPLMDNPKLHGYNVNGRIAQFVKAAESWAEAYKTHHVMITMGGDFNYIVASSWFKNMDKLIKYINQKYKDVNVLYSTPACYLKAVHAENITWPVKDDDDFMPYGSDEHSYWTGYYTSRPNLKYLVYKGNNFLQVCRQLRVALGGGLEMEEEELTMARAMADAQHHDAVSGTEKQHVADDYTLYLSEGFQSCNKVLTAAYRKLLGSSLKEQHFCLWSNISACSVSEGASKFAVNVYNPLAQVDSTYVRIPVFLGDYKVTGPTGQEVPSELVPLPKPVQLIPGRKANATVELLFEADNISQLGLKSYHIERLGSGDSSKVDVQEYNMTFNATEDVVVDNGVLQLIFNGSTGLLEYVTKDNETWLFRQNFYYYEASKGYNYNSDNRASGAYIFRPAKETTYLISEQVQISVFKGKEVTEVHQVFDTWLSQIVRVYKNQDQIEFQWLVGPIPVEKWTGKEVITKYKTTLQTNGELWTDSNGRRMIKRKRNYRSSWNLTLTEPVASNYYPITSAAAIKDDQRRVTVLVDRAQGAASLQDGEIEIMVHRRLLYDDNKGVSEPLDEIQFGEGLVTRGTHIVQLTRSENAATPSHSSTHRIHGSPVANEHSATQQDQPISDVVFSEGAEKHRTAANRIVNSPWLSFYRTHKTATEWLSSHKTQYNGILKNPLPSNVNLLTLQWWSANSFLVRFEHMYDVNEHQTLSQPVTFNCSDFFSDFTITKAVELNLSASKEKQNMSRLRWRHEGPITKTNQPDNKPLDESLTVTLNPMEIRTFRLYVTRKTT</sequence>
<dbReference type="Pfam" id="PF09261">
    <property type="entry name" value="Alpha-mann_mid"/>
    <property type="match status" value="1"/>
</dbReference>
<feature type="signal peptide" evidence="10">
    <location>
        <begin position="1"/>
        <end position="24"/>
    </location>
</feature>
<dbReference type="FunFam" id="1.20.1270.50:FF:000002">
    <property type="entry name" value="Alpha-mannosidase"/>
    <property type="match status" value="1"/>
</dbReference>
<evidence type="ECO:0000256" key="6">
    <source>
        <dbReference type="ARBA" id="ARBA00022833"/>
    </source>
</evidence>
<dbReference type="AlphaFoldDB" id="A0A191UR66"/>
<dbReference type="InterPro" id="IPR000602">
    <property type="entry name" value="Glyco_hydro_38_N"/>
</dbReference>
<reference evidence="13" key="2">
    <citation type="journal article" date="2016" name="J. Proteome Res.">
        <title>Screening and Functional Analyses of Nilaparvata lugens Salivary Proteome.</title>
        <authorList>
            <person name="Huang H.J."/>
            <person name="Liu C.W."/>
            <person name="Huang X.H."/>
            <person name="Zhou X."/>
            <person name="Zhuo J.C."/>
            <person name="Zhang C.X."/>
            <person name="Bao Y.Y."/>
        </authorList>
    </citation>
    <scope>NUCLEOTIDE SEQUENCE</scope>
</reference>
<evidence type="ECO:0000256" key="2">
    <source>
        <dbReference type="ARBA" id="ARBA00009792"/>
    </source>
</evidence>
<dbReference type="PANTHER" id="PTHR11607">
    <property type="entry name" value="ALPHA-MANNOSIDASE"/>
    <property type="match status" value="1"/>
</dbReference>
<evidence type="ECO:0000313" key="13">
    <source>
        <dbReference type="EMBL" id="ANJ04662.1"/>
    </source>
</evidence>
<dbReference type="InterPro" id="IPR028995">
    <property type="entry name" value="Glyco_hydro_57/38_cen_sf"/>
</dbReference>
<evidence type="ECO:0000256" key="10">
    <source>
        <dbReference type="RuleBase" id="RU361199"/>
    </source>
</evidence>
<dbReference type="Gene3D" id="2.60.40.1360">
    <property type="match status" value="1"/>
</dbReference>
<organism evidence="13">
    <name type="scientific">Nilaparvata lugens</name>
    <name type="common">Brown planthopper</name>
    <dbReference type="NCBI Taxonomy" id="108931"/>
    <lineage>
        <taxon>Eukaryota</taxon>
        <taxon>Metazoa</taxon>
        <taxon>Ecdysozoa</taxon>
        <taxon>Arthropoda</taxon>
        <taxon>Hexapoda</taxon>
        <taxon>Insecta</taxon>
        <taxon>Pterygota</taxon>
        <taxon>Neoptera</taxon>
        <taxon>Paraneoptera</taxon>
        <taxon>Hemiptera</taxon>
        <taxon>Auchenorrhyncha</taxon>
        <taxon>Fulgoroidea</taxon>
        <taxon>Delphacidae</taxon>
        <taxon>Delphacinae</taxon>
        <taxon>Nilaparvata</taxon>
    </lineage>
</organism>
<dbReference type="OrthoDB" id="2016903at2759"/>
<dbReference type="InterPro" id="IPR015341">
    <property type="entry name" value="Glyco_hydro_38_cen"/>
</dbReference>
<dbReference type="GO" id="GO:0005764">
    <property type="term" value="C:lysosome"/>
    <property type="evidence" value="ECO:0007669"/>
    <property type="project" value="TreeGrafter"/>
</dbReference>
<dbReference type="EMBL" id="KU365946">
    <property type="protein sequence ID" value="ANJ04662.1"/>
    <property type="molecule type" value="mRNA"/>
</dbReference>
<dbReference type="GO" id="GO:0004559">
    <property type="term" value="F:alpha-mannosidase activity"/>
    <property type="evidence" value="ECO:0007669"/>
    <property type="project" value="UniProtKB-EC"/>
</dbReference>
<evidence type="ECO:0000256" key="9">
    <source>
        <dbReference type="ARBA" id="ARBA00023295"/>
    </source>
</evidence>
<evidence type="ECO:0000256" key="4">
    <source>
        <dbReference type="ARBA" id="ARBA00022723"/>
    </source>
</evidence>
<evidence type="ECO:0000256" key="5">
    <source>
        <dbReference type="ARBA" id="ARBA00022801"/>
    </source>
</evidence>
<dbReference type="SUPFAM" id="SSF88713">
    <property type="entry name" value="Glycoside hydrolase/deacetylase"/>
    <property type="match status" value="1"/>
</dbReference>
<protein>
    <recommendedName>
        <fullName evidence="3 10">Alpha-mannosidase</fullName>
        <ecNumber evidence="10">3.2.1.-</ecNumber>
    </recommendedName>
</protein>
<dbReference type="InterPro" id="IPR011682">
    <property type="entry name" value="Glyco_hydro_38_C"/>
</dbReference>
<dbReference type="Gene3D" id="2.70.98.30">
    <property type="entry name" value="Golgi alpha-mannosidase II, domain 4"/>
    <property type="match status" value="1"/>
</dbReference>
<evidence type="ECO:0000256" key="7">
    <source>
        <dbReference type="ARBA" id="ARBA00023157"/>
    </source>
</evidence>
<keyword evidence="7" id="KW-1015">Disulfide bond</keyword>
<dbReference type="InterPro" id="IPR041147">
    <property type="entry name" value="GH38_C"/>
</dbReference>
<dbReference type="Pfam" id="PF17677">
    <property type="entry name" value="Glyco_hydro38C2"/>
    <property type="match status" value="1"/>
</dbReference>
<feature type="domain" description="Glycoside hydrolase family 38 central" evidence="12">
    <location>
        <begin position="361"/>
        <end position="436"/>
    </location>
</feature>
<dbReference type="Gene3D" id="3.20.110.10">
    <property type="entry name" value="Glycoside hydrolase 38, N terminal domain"/>
    <property type="match status" value="1"/>
</dbReference>
<dbReference type="SMART" id="SM00872">
    <property type="entry name" value="Alpha-mann_mid"/>
    <property type="match status" value="1"/>
</dbReference>
<dbReference type="SUPFAM" id="SSF74650">
    <property type="entry name" value="Galactose mutarotase-like"/>
    <property type="match status" value="1"/>
</dbReference>
<keyword evidence="5 10" id="KW-0378">Hydrolase</keyword>
<keyword evidence="9 10" id="KW-0326">Glycosidase</keyword>
<dbReference type="Gene3D" id="2.60.40.1180">
    <property type="entry name" value="Golgi alpha-mannosidase II"/>
    <property type="match status" value="1"/>
</dbReference>
<comment type="similarity">
    <text evidence="2 10">Belongs to the glycosyl hydrolase 38 family.</text>
</comment>
<dbReference type="Gene3D" id="1.20.1270.50">
    <property type="entry name" value="Glycoside hydrolase family 38, central domain"/>
    <property type="match status" value="2"/>
</dbReference>
<dbReference type="FunFam" id="1.20.1270.50:FF:000003">
    <property type="entry name" value="Alpha-mannosidase"/>
    <property type="match status" value="1"/>
</dbReference>
<dbReference type="Pfam" id="PF01074">
    <property type="entry name" value="Glyco_hydro_38N"/>
    <property type="match status" value="1"/>
</dbReference>
<dbReference type="GO" id="GO:0006013">
    <property type="term" value="P:mannose metabolic process"/>
    <property type="evidence" value="ECO:0007669"/>
    <property type="project" value="InterPro"/>
</dbReference>
<keyword evidence="8" id="KW-0325">Glycoprotein</keyword>
<dbReference type="InterPro" id="IPR027291">
    <property type="entry name" value="Glyco_hydro_38_N_sf"/>
</dbReference>
<dbReference type="RefSeq" id="XP_022200324.2">
    <property type="nucleotide sequence ID" value="XM_022344632.2"/>
</dbReference>
<comment type="catalytic activity">
    <reaction evidence="1">
        <text>Hydrolysis of terminal, non-reducing alpha-D-mannose residues in alpha-D-mannosides.</text>
        <dbReference type="EC" id="3.2.1.24"/>
    </reaction>
</comment>
<dbReference type="InterPro" id="IPR011013">
    <property type="entry name" value="Gal_mutarotase_sf_dom"/>
</dbReference>
<evidence type="ECO:0000259" key="12">
    <source>
        <dbReference type="SMART" id="SM00872"/>
    </source>
</evidence>
<dbReference type="GO" id="GO:0030246">
    <property type="term" value="F:carbohydrate binding"/>
    <property type="evidence" value="ECO:0007669"/>
    <property type="project" value="InterPro"/>
</dbReference>
<dbReference type="CDD" id="cd10810">
    <property type="entry name" value="GH38N_AMII_LAM_like"/>
    <property type="match status" value="1"/>
</dbReference>
<accession>A0A191UR66</accession>
<dbReference type="SUPFAM" id="SSF88688">
    <property type="entry name" value="Families 57/38 glycoside transferase middle domain"/>
    <property type="match status" value="1"/>
</dbReference>
<evidence type="ECO:0000256" key="1">
    <source>
        <dbReference type="ARBA" id="ARBA00000365"/>
    </source>
</evidence>
<evidence type="ECO:0000256" key="8">
    <source>
        <dbReference type="ARBA" id="ARBA00023180"/>
    </source>
</evidence>
<dbReference type="FunFam" id="2.60.40.1180:FF:000018">
    <property type="entry name" value="Alpha-mannosidase"/>
    <property type="match status" value="1"/>
</dbReference>
<dbReference type="FunFam" id="2.70.98.30:FF:000003">
    <property type="entry name" value="Alpha-mannosidase"/>
    <property type="match status" value="1"/>
</dbReference>
<dbReference type="EC" id="3.2.1.-" evidence="10"/>
<feature type="region of interest" description="Disordered" evidence="11">
    <location>
        <begin position="833"/>
        <end position="861"/>
    </location>
</feature>
<dbReference type="KEGG" id="nlu:111057193"/>
<dbReference type="Pfam" id="PF07748">
    <property type="entry name" value="Glyco_hydro_38C"/>
    <property type="match status" value="1"/>
</dbReference>
<evidence type="ECO:0000256" key="11">
    <source>
        <dbReference type="SAM" id="MobiDB-lite"/>
    </source>
</evidence>
<keyword evidence="10" id="KW-0732">Signal</keyword>
<reference evidence="13" key="1">
    <citation type="submission" date="2015-12" db="EMBL/GenBank/DDBJ databases">
        <authorList>
            <person name="Shamseldin A."/>
            <person name="Moawad H."/>
            <person name="Abd El-Rahim W.M."/>
            <person name="Sadowsky M.J."/>
        </authorList>
    </citation>
    <scope>NUCLEOTIDE SEQUENCE</scope>
</reference>
<feature type="chain" id="PRO_5017852023" description="Alpha-mannosidase" evidence="10">
    <location>
        <begin position="25"/>
        <end position="1030"/>
    </location>
</feature>
<dbReference type="InterPro" id="IPR011330">
    <property type="entry name" value="Glyco_hydro/deAcase_b/a-brl"/>
</dbReference>
<keyword evidence="4 10" id="KW-0479">Metal-binding</keyword>
<comment type="cofactor">
    <cofactor evidence="10">
        <name>Zn(2+)</name>
        <dbReference type="ChEBI" id="CHEBI:29105"/>
    </cofactor>
    <text evidence="10">Binds 1 zinc ion per subunit.</text>
</comment>
<dbReference type="PANTHER" id="PTHR11607:SF3">
    <property type="entry name" value="LYSOSOMAL ALPHA-MANNOSIDASE"/>
    <property type="match status" value="1"/>
</dbReference>
<dbReference type="GeneID" id="111057193"/>
<keyword evidence="6 10" id="KW-0862">Zinc</keyword>